<dbReference type="EMBL" id="JAPXFL010000001">
    <property type="protein sequence ID" value="KAK9512854.1"/>
    <property type="molecule type" value="Genomic_DNA"/>
</dbReference>
<reference evidence="1 2" key="1">
    <citation type="submission" date="2022-12" db="EMBL/GenBank/DDBJ databases">
        <title>Chromosome-level genome assembly of true bugs.</title>
        <authorList>
            <person name="Ma L."/>
            <person name="Li H."/>
        </authorList>
    </citation>
    <scope>NUCLEOTIDE SEQUENCE [LARGE SCALE GENOMIC DNA]</scope>
    <source>
        <strain evidence="1">Lab_2022b</strain>
    </source>
</reference>
<organism evidence="1 2">
    <name type="scientific">Rhynocoris fuscipes</name>
    <dbReference type="NCBI Taxonomy" id="488301"/>
    <lineage>
        <taxon>Eukaryota</taxon>
        <taxon>Metazoa</taxon>
        <taxon>Ecdysozoa</taxon>
        <taxon>Arthropoda</taxon>
        <taxon>Hexapoda</taxon>
        <taxon>Insecta</taxon>
        <taxon>Pterygota</taxon>
        <taxon>Neoptera</taxon>
        <taxon>Paraneoptera</taxon>
        <taxon>Hemiptera</taxon>
        <taxon>Heteroptera</taxon>
        <taxon>Panheteroptera</taxon>
        <taxon>Cimicomorpha</taxon>
        <taxon>Reduviidae</taxon>
        <taxon>Harpactorinae</taxon>
        <taxon>Harpactorini</taxon>
        <taxon>Rhynocoris</taxon>
    </lineage>
</organism>
<dbReference type="AlphaFoldDB" id="A0AAW1DPH1"/>
<accession>A0AAW1DPH1</accession>
<proteinExistence type="predicted"/>
<evidence type="ECO:0000313" key="1">
    <source>
        <dbReference type="EMBL" id="KAK9512854.1"/>
    </source>
</evidence>
<evidence type="ECO:0000313" key="2">
    <source>
        <dbReference type="Proteomes" id="UP001461498"/>
    </source>
</evidence>
<name>A0AAW1DPH1_9HEMI</name>
<protein>
    <submittedName>
        <fullName evidence="1">Uncharacterized protein</fullName>
    </submittedName>
</protein>
<comment type="caution">
    <text evidence="1">The sequence shown here is derived from an EMBL/GenBank/DDBJ whole genome shotgun (WGS) entry which is preliminary data.</text>
</comment>
<sequence>MMSSDWRRVAVITVALLILVLLLHLTLYESALALRSSVPPPTAADHLTRRLSSQPPPIKIHFPRTSRRLPQVFYIFLCLQSKKKN</sequence>
<dbReference type="Proteomes" id="UP001461498">
    <property type="component" value="Unassembled WGS sequence"/>
</dbReference>
<keyword evidence="2" id="KW-1185">Reference proteome</keyword>
<gene>
    <name evidence="1" type="ORF">O3M35_001180</name>
</gene>